<feature type="domain" description="FAM192A/Fyv6 N-terminal" evidence="16">
    <location>
        <begin position="447"/>
        <end position="542"/>
    </location>
</feature>
<evidence type="ECO:0000256" key="10">
    <source>
        <dbReference type="ARBA" id="ARBA00023315"/>
    </source>
</evidence>
<evidence type="ECO:0000256" key="5">
    <source>
        <dbReference type="ARBA" id="ARBA00022694"/>
    </source>
</evidence>
<dbReference type="GO" id="GO:0005737">
    <property type="term" value="C:cytoplasm"/>
    <property type="evidence" value="ECO:0007669"/>
    <property type="project" value="UniProtKB-SubCell"/>
</dbReference>
<name>A0A4T0I7N6_WALIC</name>
<evidence type="ECO:0000256" key="4">
    <source>
        <dbReference type="ARBA" id="ARBA00022679"/>
    </source>
</evidence>
<evidence type="ECO:0000259" key="15">
    <source>
        <dbReference type="Pfam" id="PF00814"/>
    </source>
</evidence>
<dbReference type="CDD" id="cd04457">
    <property type="entry name" value="S1_S28E"/>
    <property type="match status" value="1"/>
</dbReference>
<dbReference type="PANTHER" id="PTHR11735:SF14">
    <property type="entry name" value="TRNA N6-ADENOSINE THREONYLCARBAMOYLTRANSFERASE"/>
    <property type="match status" value="1"/>
</dbReference>
<keyword evidence="7" id="KW-0689">Ribosomal protein</keyword>
<dbReference type="HAMAP" id="MF_01446">
    <property type="entry name" value="Kae1"/>
    <property type="match status" value="1"/>
</dbReference>
<dbReference type="GO" id="GO:0046872">
    <property type="term" value="F:metal ion binding"/>
    <property type="evidence" value="ECO:0007669"/>
    <property type="project" value="UniProtKB-KW"/>
</dbReference>
<dbReference type="GO" id="GO:0000408">
    <property type="term" value="C:EKC/KEOPS complex"/>
    <property type="evidence" value="ECO:0007669"/>
    <property type="project" value="InterPro"/>
</dbReference>
<dbReference type="FunFam" id="3.30.420.40:FF:000141">
    <property type="entry name" value="Probable tRNA N6-adenosine threonylcarbamoyltransferase"/>
    <property type="match status" value="1"/>
</dbReference>
<dbReference type="PRINTS" id="PR00789">
    <property type="entry name" value="OSIALOPTASE"/>
</dbReference>
<protein>
    <recommendedName>
        <fullName evidence="2">N(6)-L-threonylcarbamoyladenine synthase</fullName>
        <ecNumber evidence="2">2.3.1.234</ecNumber>
    </recommendedName>
    <alternativeName>
        <fullName evidence="11">N6-L-threonylcarbamoyladenine synthase</fullName>
    </alternativeName>
</protein>
<dbReference type="GO" id="GO:0005840">
    <property type="term" value="C:ribosome"/>
    <property type="evidence" value="ECO:0007669"/>
    <property type="project" value="UniProtKB-KW"/>
</dbReference>
<dbReference type="Pfam" id="PF00814">
    <property type="entry name" value="TsaD"/>
    <property type="match status" value="1"/>
</dbReference>
<evidence type="ECO:0000256" key="12">
    <source>
        <dbReference type="ARBA" id="ARBA00048117"/>
    </source>
</evidence>
<keyword evidence="8 13" id="KW-0539">Nucleus</keyword>
<evidence type="ECO:0000256" key="9">
    <source>
        <dbReference type="ARBA" id="ARBA00023274"/>
    </source>
</evidence>
<evidence type="ECO:0000256" key="6">
    <source>
        <dbReference type="ARBA" id="ARBA00022723"/>
    </source>
</evidence>
<gene>
    <name evidence="17" type="ORF">E3P90_01870</name>
</gene>
<dbReference type="GO" id="GO:0006412">
    <property type="term" value="P:translation"/>
    <property type="evidence" value="ECO:0007669"/>
    <property type="project" value="InterPro"/>
</dbReference>
<feature type="compositionally biased region" description="Basic and acidic residues" evidence="14">
    <location>
        <begin position="488"/>
        <end position="499"/>
    </location>
</feature>
<dbReference type="InterPro" id="IPR012340">
    <property type="entry name" value="NA-bd_OB-fold"/>
</dbReference>
<dbReference type="GO" id="GO:1990904">
    <property type="term" value="C:ribonucleoprotein complex"/>
    <property type="evidence" value="ECO:0007669"/>
    <property type="project" value="UniProtKB-KW"/>
</dbReference>
<feature type="region of interest" description="Disordered" evidence="14">
    <location>
        <begin position="461"/>
        <end position="480"/>
    </location>
</feature>
<dbReference type="FunFam" id="2.40.50.140:FF:000025">
    <property type="entry name" value="40S ribosomal protein S28"/>
    <property type="match status" value="1"/>
</dbReference>
<feature type="compositionally biased region" description="Polar residues" evidence="14">
    <location>
        <begin position="434"/>
        <end position="448"/>
    </location>
</feature>
<feature type="binding site" evidence="13">
    <location>
        <position position="385"/>
    </location>
    <ligand>
        <name>substrate</name>
    </ligand>
</feature>
<evidence type="ECO:0000256" key="11">
    <source>
        <dbReference type="ARBA" id="ARBA00030439"/>
    </source>
</evidence>
<dbReference type="PANTHER" id="PTHR11735">
    <property type="entry name" value="TRNA N6-ADENOSINE THREONYLCARBAMOYLTRANSFERASE"/>
    <property type="match status" value="1"/>
</dbReference>
<dbReference type="InterPro" id="IPR034680">
    <property type="entry name" value="Kae1_archaea_euk"/>
</dbReference>
<evidence type="ECO:0000313" key="17">
    <source>
        <dbReference type="EMBL" id="TIB12756.1"/>
    </source>
</evidence>
<feature type="binding site" evidence="13">
    <location>
        <position position="275"/>
    </location>
    <ligand>
        <name>substrate</name>
    </ligand>
</feature>
<feature type="compositionally biased region" description="Pro residues" evidence="14">
    <location>
        <begin position="560"/>
        <end position="574"/>
    </location>
</feature>
<reference evidence="17 18" key="1">
    <citation type="submission" date="2019-03" db="EMBL/GenBank/DDBJ databases">
        <title>Sequencing 23 genomes of Wallemia ichthyophaga.</title>
        <authorList>
            <person name="Gostincar C."/>
        </authorList>
    </citation>
    <scope>NUCLEOTIDE SEQUENCE [LARGE SCALE GENOMIC DNA]</scope>
    <source>
        <strain evidence="17 18">EXF-8621</strain>
    </source>
</reference>
<evidence type="ECO:0000256" key="7">
    <source>
        <dbReference type="ARBA" id="ARBA00022980"/>
    </source>
</evidence>
<keyword evidence="5 13" id="KW-0819">tRNA processing</keyword>
<comment type="similarity">
    <text evidence="1">Belongs to the eukaryotic ribosomal protein eS28 family.</text>
</comment>
<dbReference type="SUPFAM" id="SSF50249">
    <property type="entry name" value="Nucleic acid-binding proteins"/>
    <property type="match status" value="1"/>
</dbReference>
<dbReference type="SUPFAM" id="SSF53067">
    <property type="entry name" value="Actin-like ATPase domain"/>
    <property type="match status" value="1"/>
</dbReference>
<keyword evidence="6 13" id="KW-0479">Metal-binding</keyword>
<feature type="compositionally biased region" description="Acidic residues" evidence="14">
    <location>
        <begin position="725"/>
        <end position="734"/>
    </location>
</feature>
<dbReference type="GO" id="GO:0061711">
    <property type="term" value="F:tRNA N(6)-L-threonylcarbamoyladenine synthase activity"/>
    <property type="evidence" value="ECO:0007669"/>
    <property type="project" value="UniProtKB-EC"/>
</dbReference>
<feature type="region of interest" description="Disordered" evidence="14">
    <location>
        <begin position="710"/>
        <end position="734"/>
    </location>
</feature>
<evidence type="ECO:0000256" key="3">
    <source>
        <dbReference type="ARBA" id="ARBA00022490"/>
    </source>
</evidence>
<evidence type="ECO:0000256" key="14">
    <source>
        <dbReference type="SAM" id="MobiDB-lite"/>
    </source>
</evidence>
<dbReference type="Pfam" id="PF01200">
    <property type="entry name" value="Ribosomal_S28e"/>
    <property type="match status" value="1"/>
</dbReference>
<feature type="binding site" evidence="13">
    <location>
        <begin position="243"/>
        <end position="247"/>
    </location>
    <ligand>
        <name>substrate</name>
    </ligand>
</feature>
<comment type="similarity">
    <text evidence="13">Belongs to the KAE1 / TsaD family.</text>
</comment>
<comment type="caution">
    <text evidence="17">The sequence shown here is derived from an EMBL/GenBank/DDBJ whole genome shotgun (WGS) entry which is preliminary data.</text>
</comment>
<proteinExistence type="inferred from homology"/>
<comment type="catalytic activity">
    <reaction evidence="12 13">
        <text>L-threonylcarbamoyladenylate + adenosine(37) in tRNA = N(6)-L-threonylcarbamoyladenosine(37) in tRNA + AMP + H(+)</text>
        <dbReference type="Rhea" id="RHEA:37059"/>
        <dbReference type="Rhea" id="RHEA-COMP:10162"/>
        <dbReference type="Rhea" id="RHEA-COMP:10163"/>
        <dbReference type="ChEBI" id="CHEBI:15378"/>
        <dbReference type="ChEBI" id="CHEBI:73682"/>
        <dbReference type="ChEBI" id="CHEBI:74411"/>
        <dbReference type="ChEBI" id="CHEBI:74418"/>
        <dbReference type="ChEBI" id="CHEBI:456215"/>
        <dbReference type="EC" id="2.3.1.234"/>
    </reaction>
</comment>
<keyword evidence="4 13" id="KW-0808">Transferase</keyword>
<organism evidence="17 18">
    <name type="scientific">Wallemia ichthyophaga</name>
    <dbReference type="NCBI Taxonomy" id="245174"/>
    <lineage>
        <taxon>Eukaryota</taxon>
        <taxon>Fungi</taxon>
        <taxon>Dikarya</taxon>
        <taxon>Basidiomycota</taxon>
        <taxon>Wallemiomycotina</taxon>
        <taxon>Wallemiomycetes</taxon>
        <taxon>Wallemiales</taxon>
        <taxon>Wallemiaceae</taxon>
        <taxon>Wallemia</taxon>
    </lineage>
</organism>
<dbReference type="FunFam" id="3.30.420.40:FF:000295">
    <property type="entry name" value="Probable tRNA N6-adenosine threonylcarbamoyltransferase"/>
    <property type="match status" value="1"/>
</dbReference>
<dbReference type="InterPro" id="IPR019331">
    <property type="entry name" value="FAM192A/Fyv6_N"/>
</dbReference>
<dbReference type="Gene3D" id="3.30.420.40">
    <property type="match status" value="2"/>
</dbReference>
<feature type="binding site" evidence="13">
    <location>
        <position position="290"/>
    </location>
    <ligand>
        <name>substrate</name>
    </ligand>
</feature>
<feature type="binding site" evidence="13">
    <location>
        <position position="294"/>
    </location>
    <ligand>
        <name>substrate</name>
    </ligand>
</feature>
<dbReference type="EMBL" id="SPOF01000017">
    <property type="protein sequence ID" value="TIB12756.1"/>
    <property type="molecule type" value="Genomic_DNA"/>
</dbReference>
<feature type="compositionally biased region" description="Basic and acidic residues" evidence="14">
    <location>
        <begin position="611"/>
        <end position="647"/>
    </location>
</feature>
<feature type="domain" description="Gcp-like" evidence="15">
    <location>
        <begin position="142"/>
        <end position="419"/>
    </location>
</feature>
<dbReference type="InterPro" id="IPR000905">
    <property type="entry name" value="Gcp-like_dom"/>
</dbReference>
<keyword evidence="10 13" id="KW-0012">Acyltransferase</keyword>
<comment type="cofactor">
    <cofactor evidence="13">
        <name>a divalent metal cation</name>
        <dbReference type="ChEBI" id="CHEBI:60240"/>
    </cofactor>
    <text evidence="13">Binds 1 divalent metal cation per subunit.</text>
</comment>
<dbReference type="GO" id="GO:0003735">
    <property type="term" value="F:structural constituent of ribosome"/>
    <property type="evidence" value="ECO:0007669"/>
    <property type="project" value="InterPro"/>
</dbReference>
<dbReference type="Proteomes" id="UP000306954">
    <property type="component" value="Unassembled WGS sequence"/>
</dbReference>
<dbReference type="InterPro" id="IPR000289">
    <property type="entry name" value="Ribosomal_eS28"/>
</dbReference>
<evidence type="ECO:0000259" key="16">
    <source>
        <dbReference type="Pfam" id="PF10187"/>
    </source>
</evidence>
<dbReference type="Pfam" id="PF10187">
    <property type="entry name" value="FAM192A_Fyv6_N"/>
    <property type="match status" value="1"/>
</dbReference>
<feature type="compositionally biased region" description="Basic and acidic residues" evidence="14">
    <location>
        <begin position="710"/>
        <end position="721"/>
    </location>
</feature>
<keyword evidence="9" id="KW-0687">Ribonucleoprotein</keyword>
<feature type="binding site" evidence="13">
    <location>
        <position position="226"/>
    </location>
    <ligand>
        <name>a divalent metal cation</name>
        <dbReference type="ChEBI" id="CHEBI:60240"/>
    </ligand>
</feature>
<dbReference type="InterPro" id="IPR043129">
    <property type="entry name" value="ATPase_NBD"/>
</dbReference>
<evidence type="ECO:0000256" key="8">
    <source>
        <dbReference type="ARBA" id="ARBA00023242"/>
    </source>
</evidence>
<feature type="binding site" evidence="13">
    <location>
        <position position="413"/>
    </location>
    <ligand>
        <name>a divalent metal cation</name>
        <dbReference type="ChEBI" id="CHEBI:60240"/>
    </ligand>
</feature>
<dbReference type="EC" id="2.3.1.234" evidence="2"/>
<comment type="subcellular location">
    <subcellularLocation>
        <location evidence="13">Cytoplasm</location>
    </subcellularLocation>
    <subcellularLocation>
        <location evidence="13">Nucleus</location>
    </subcellularLocation>
</comment>
<dbReference type="AlphaFoldDB" id="A0A4T0I7N6"/>
<sequence length="1232" mass="137910">MDVSRSEPECGCAHVGEYEWIEDMPLGSVLRLRLEHSDLNMDAPAANKQPVKLAKVTKVLGRTGSRGGITQVRVEFLDDTSRSIIRNVKGPVRESDILALLESEREAREYIAIGLEGSANKLGAGIVRHNKDGSVDVLSNPRHTYITPPGSGFLPADTARHHKAWLVKIIQKSLFDAELSLEDVDCICFTKGPGMGAPLTAVAMVARTLSLLYSKPLVGVNHCVGHIEMGRLITGAQNPIVLYVSGGNTQVIAYSQQRYRIFGETLDIAVGNCLDRFARVIGLPNDPSPGFNIEQAAKKGNKLLKLPYTTKGMDISLSGLLTATSTYTTKPQFKSAAETQDDFTKEDLCFTLQEVAFAMLVETTERAMAHVGSKEVLIVGGVGCNKRLQEMMAIMAEERGGKVFATDMRFCIDNGLMIAQAGLLQHRMGQVTPLEQSNCKQRSGSVNSKDGDKEWKEAYERLQKEPEENKAKEEEDKRPLAEQLYERKAEKDAEFEQKTKFSNQFRGLEPDEAGYLNDLNAGKNTETKRRREEEEEEIAQFKQARTSSQPTHPPRSRSTKPPPPANTPRTPKPPKTNKVKGSLKGVVKKFDDSSDDDQGDVVVATYKAAASKRDDERKREDRRMGCEAREAPGVKGETVDDRLENSTHTRTRKSSKPPPSPSPSLPKMKMKKMDTSKILGQLLKEKTTNDELRAGAAGQEDAYRRFLEKERQLNEEKKPEVEALQGEEDAVSSDDDEFLIHTPRLEVDGNENENDENEHINTHTYKNVVANVLTTDKATMKKDKQYKKHKPNYSFFDIAQYRDPNTDTIIDALLETVLTTSDLSPLQKDCLVEYKRVRSEGEMDKERVYMSVIVRTVIAHTRPPVSIMHLIFHLMIMHEHIPFKDTALRILQDTLPQYDRESAPFGLADLLAPLTYLGMSIATESLIYGESRESGRSEEMGMDTPNLTKKDKAELIGQSAQRIKILSRLIPLMHSMTSLSLLGTGDTSGLFTTMVLLLMDRSLSSIYPQIAACASNALDSIGSGRSEIVTHNTHDALKIDLHVLANILNAASGHAPAFQLSMLEIFPSGTLRAMRMRRWLAWAILLDGKHEPIDTQKYEKSPNIQPIIKQLKDVDGKFTVNQHTDYDNLTDCVEILSIVLTDLETYLIEERHMIKFKPSMSFVDGDGDNDSDNDSIALLITLLRSLSGMIVDTRNADLEKSRCKDVLQRLEMRLYWQRKTFVQNMQIDLQNR</sequence>
<dbReference type="InterPro" id="IPR017861">
    <property type="entry name" value="KAE1/TsaD"/>
</dbReference>
<evidence type="ECO:0000313" key="18">
    <source>
        <dbReference type="Proteomes" id="UP000306954"/>
    </source>
</evidence>
<keyword evidence="3 13" id="KW-0963">Cytoplasm</keyword>
<dbReference type="GO" id="GO:0005634">
    <property type="term" value="C:nucleus"/>
    <property type="evidence" value="ECO:0007669"/>
    <property type="project" value="UniProtKB-SubCell"/>
</dbReference>
<feature type="binding site" evidence="13">
    <location>
        <position position="243"/>
    </location>
    <ligand>
        <name>a divalent metal cation</name>
        <dbReference type="ChEBI" id="CHEBI:60240"/>
    </ligand>
</feature>
<dbReference type="NCBIfam" id="TIGR00329">
    <property type="entry name" value="gcp_kae1"/>
    <property type="match status" value="1"/>
</dbReference>
<evidence type="ECO:0000256" key="1">
    <source>
        <dbReference type="ARBA" id="ARBA00005943"/>
    </source>
</evidence>
<feature type="region of interest" description="Disordered" evidence="14">
    <location>
        <begin position="434"/>
        <end position="454"/>
    </location>
</feature>
<dbReference type="GO" id="GO:0002949">
    <property type="term" value="P:tRNA threonylcarbamoyladenosine modification"/>
    <property type="evidence" value="ECO:0007669"/>
    <property type="project" value="UniProtKB-UniRule"/>
</dbReference>
<dbReference type="CDD" id="cd24132">
    <property type="entry name" value="ASKHA_NBD_OSGEP_like_euk"/>
    <property type="match status" value="1"/>
</dbReference>
<accession>A0A4T0I7N6</accession>
<feature type="region of interest" description="Disordered" evidence="14">
    <location>
        <begin position="488"/>
        <end position="672"/>
    </location>
</feature>
<evidence type="ECO:0000256" key="13">
    <source>
        <dbReference type="HAMAP-Rule" id="MF_03180"/>
    </source>
</evidence>
<dbReference type="Gene3D" id="2.40.50.140">
    <property type="entry name" value="Nucleic acid-binding proteins"/>
    <property type="match status" value="1"/>
</dbReference>
<evidence type="ECO:0000256" key="2">
    <source>
        <dbReference type="ARBA" id="ARBA00012156"/>
    </source>
</evidence>
<feature type="binding site" evidence="13">
    <location>
        <position position="222"/>
    </location>
    <ligand>
        <name>a divalent metal cation</name>
        <dbReference type="ChEBI" id="CHEBI:60240"/>
    </ligand>
</feature>